<evidence type="ECO:0000313" key="3">
    <source>
        <dbReference type="Proteomes" id="UP000606786"/>
    </source>
</evidence>
<evidence type="ECO:0000256" key="1">
    <source>
        <dbReference type="SAM" id="MobiDB-lite"/>
    </source>
</evidence>
<feature type="non-terminal residue" evidence="2">
    <location>
        <position position="73"/>
    </location>
</feature>
<keyword evidence="3" id="KW-1185">Reference proteome</keyword>
<proteinExistence type="predicted"/>
<accession>A0A811V7Y7</accession>
<dbReference type="EMBL" id="CAJHJT010000056">
    <property type="protein sequence ID" value="CAD7011387.1"/>
    <property type="molecule type" value="Genomic_DNA"/>
</dbReference>
<feature type="compositionally biased region" description="Low complexity" evidence="1">
    <location>
        <begin position="23"/>
        <end position="43"/>
    </location>
</feature>
<feature type="compositionally biased region" description="Polar residues" evidence="1">
    <location>
        <begin position="8"/>
        <end position="22"/>
    </location>
</feature>
<gene>
    <name evidence="2" type="ORF">CCAP1982_LOCUS19487</name>
</gene>
<sequence length="73" mass="7941">MKEEDSLRQSCNWTADRSSVSEAPTSTAKTSVAPASTAAVSVKLPRRQQKRRSNNRIYPGNALVVAASDQQHV</sequence>
<protein>
    <submittedName>
        <fullName evidence="2">(Mediterranean fruit fly) hypothetical protein</fullName>
    </submittedName>
</protein>
<organism evidence="2 3">
    <name type="scientific">Ceratitis capitata</name>
    <name type="common">Mediterranean fruit fly</name>
    <name type="synonym">Tephritis capitata</name>
    <dbReference type="NCBI Taxonomy" id="7213"/>
    <lineage>
        <taxon>Eukaryota</taxon>
        <taxon>Metazoa</taxon>
        <taxon>Ecdysozoa</taxon>
        <taxon>Arthropoda</taxon>
        <taxon>Hexapoda</taxon>
        <taxon>Insecta</taxon>
        <taxon>Pterygota</taxon>
        <taxon>Neoptera</taxon>
        <taxon>Endopterygota</taxon>
        <taxon>Diptera</taxon>
        <taxon>Brachycera</taxon>
        <taxon>Muscomorpha</taxon>
        <taxon>Tephritoidea</taxon>
        <taxon>Tephritidae</taxon>
        <taxon>Ceratitis</taxon>
        <taxon>Ceratitis</taxon>
    </lineage>
</organism>
<dbReference type="Proteomes" id="UP000606786">
    <property type="component" value="Unassembled WGS sequence"/>
</dbReference>
<dbReference type="AlphaFoldDB" id="A0A811V7Y7"/>
<reference evidence="2" key="1">
    <citation type="submission" date="2020-11" db="EMBL/GenBank/DDBJ databases">
        <authorList>
            <person name="Whitehead M."/>
        </authorList>
    </citation>
    <scope>NUCLEOTIDE SEQUENCE</scope>
    <source>
        <strain evidence="2">EGII</strain>
    </source>
</reference>
<name>A0A811V7Y7_CERCA</name>
<evidence type="ECO:0000313" key="2">
    <source>
        <dbReference type="EMBL" id="CAD7011387.1"/>
    </source>
</evidence>
<comment type="caution">
    <text evidence="2">The sequence shown here is derived from an EMBL/GenBank/DDBJ whole genome shotgun (WGS) entry which is preliminary data.</text>
</comment>
<feature type="region of interest" description="Disordered" evidence="1">
    <location>
        <begin position="1"/>
        <end position="73"/>
    </location>
</feature>
<feature type="compositionally biased region" description="Basic residues" evidence="1">
    <location>
        <begin position="44"/>
        <end position="54"/>
    </location>
</feature>